<dbReference type="Proteomes" id="UP000755585">
    <property type="component" value="Unassembled WGS sequence"/>
</dbReference>
<dbReference type="InterPro" id="IPR023210">
    <property type="entry name" value="NADP_OxRdtase_dom"/>
</dbReference>
<gene>
    <name evidence="2" type="ORF">JOF29_002991</name>
</gene>
<accession>A0ABS4UJU0</accession>
<dbReference type="GO" id="GO:0047834">
    <property type="term" value="F:D-threo-aldose 1-dehydrogenase activity"/>
    <property type="evidence" value="ECO:0007669"/>
    <property type="project" value="UniProtKB-EC"/>
</dbReference>
<dbReference type="InterPro" id="IPR044477">
    <property type="entry name" value="FDH-like"/>
</dbReference>
<keyword evidence="3" id="KW-1185">Reference proteome</keyword>
<dbReference type="PRINTS" id="PR00069">
    <property type="entry name" value="ALDKETRDTASE"/>
</dbReference>
<sequence length="300" mass="32332">MSGAASGLWHGGPAVDRLALGGAPFGGLYEAMSGEQVAAVVDAAWTEGIRYFDTAPRYGNGVSETLIGRAVQSKPRAELVLSTKVGWQLTDGRPIADFTADGIRRSLEQSLQRLGLDRIDIVYLHDPDEYRAQALDEAYPALRELRDQGVVRAIGLGVNWPALPTWFVQRADLDVVLLAGRYTLLDRSAGEELLPLCLEREVAVVAAAVFNSGILADPSPGARFDYRPATQDVLTRAQHLQTICRRFGAELPAAALQFPLQHPAVATVLIGATTPAEVTADRHWMDTPLPSALWADLASA</sequence>
<dbReference type="EC" id="1.1.1.122" evidence="2"/>
<dbReference type="PANTHER" id="PTHR42686:SF1">
    <property type="entry name" value="GH17980P-RELATED"/>
    <property type="match status" value="1"/>
</dbReference>
<dbReference type="InterPro" id="IPR036812">
    <property type="entry name" value="NAD(P)_OxRdtase_dom_sf"/>
</dbReference>
<dbReference type="RefSeq" id="WP_209694743.1">
    <property type="nucleotide sequence ID" value="NZ_BAAAVU010000002.1"/>
</dbReference>
<dbReference type="InterPro" id="IPR020471">
    <property type="entry name" value="AKR"/>
</dbReference>
<organism evidence="2 3">
    <name type="scientific">Kribbella aluminosa</name>
    <dbReference type="NCBI Taxonomy" id="416017"/>
    <lineage>
        <taxon>Bacteria</taxon>
        <taxon>Bacillati</taxon>
        <taxon>Actinomycetota</taxon>
        <taxon>Actinomycetes</taxon>
        <taxon>Propionibacteriales</taxon>
        <taxon>Kribbellaceae</taxon>
        <taxon>Kribbella</taxon>
    </lineage>
</organism>
<protein>
    <submittedName>
        <fullName evidence="2">D-threo-aldose 1-dehydrogenase</fullName>
        <ecNumber evidence="2">1.1.1.122</ecNumber>
    </submittedName>
</protein>
<reference evidence="2 3" key="1">
    <citation type="submission" date="2021-03" db="EMBL/GenBank/DDBJ databases">
        <title>Sequencing the genomes of 1000 actinobacteria strains.</title>
        <authorList>
            <person name="Klenk H.-P."/>
        </authorList>
    </citation>
    <scope>NUCLEOTIDE SEQUENCE [LARGE SCALE GENOMIC DNA]</scope>
    <source>
        <strain evidence="2 3">DSM 18824</strain>
    </source>
</reference>
<dbReference type="CDD" id="cd19162">
    <property type="entry name" value="AKR_FDH"/>
    <property type="match status" value="1"/>
</dbReference>
<dbReference type="SUPFAM" id="SSF51430">
    <property type="entry name" value="NAD(P)-linked oxidoreductase"/>
    <property type="match status" value="1"/>
</dbReference>
<dbReference type="EMBL" id="JAGINT010000001">
    <property type="protein sequence ID" value="MBP2351908.1"/>
    <property type="molecule type" value="Genomic_DNA"/>
</dbReference>
<evidence type="ECO:0000259" key="1">
    <source>
        <dbReference type="Pfam" id="PF00248"/>
    </source>
</evidence>
<name>A0ABS4UJU0_9ACTN</name>
<evidence type="ECO:0000313" key="3">
    <source>
        <dbReference type="Proteomes" id="UP000755585"/>
    </source>
</evidence>
<evidence type="ECO:0000313" key="2">
    <source>
        <dbReference type="EMBL" id="MBP2351908.1"/>
    </source>
</evidence>
<dbReference type="PANTHER" id="PTHR42686">
    <property type="entry name" value="GH17980P-RELATED"/>
    <property type="match status" value="1"/>
</dbReference>
<dbReference type="Pfam" id="PF00248">
    <property type="entry name" value="Aldo_ket_red"/>
    <property type="match status" value="1"/>
</dbReference>
<keyword evidence="2" id="KW-0560">Oxidoreductase</keyword>
<dbReference type="Gene3D" id="3.20.20.100">
    <property type="entry name" value="NADP-dependent oxidoreductase domain"/>
    <property type="match status" value="1"/>
</dbReference>
<proteinExistence type="predicted"/>
<comment type="caution">
    <text evidence="2">The sequence shown here is derived from an EMBL/GenBank/DDBJ whole genome shotgun (WGS) entry which is preliminary data.</text>
</comment>
<feature type="domain" description="NADP-dependent oxidoreductase" evidence="1">
    <location>
        <begin position="17"/>
        <end position="297"/>
    </location>
</feature>